<comment type="caution">
    <text evidence="1">The sequence shown here is derived from an EMBL/GenBank/DDBJ whole genome shotgun (WGS) entry which is preliminary data.</text>
</comment>
<evidence type="ECO:0008006" key="3">
    <source>
        <dbReference type="Google" id="ProtNLM"/>
    </source>
</evidence>
<reference evidence="1 2" key="1">
    <citation type="journal article" date="2021" name="Comput. Struct. Biotechnol. J.">
        <title>De novo genome assembly of the potent medicinal plant Rehmannia glutinosa using nanopore technology.</title>
        <authorList>
            <person name="Ma L."/>
            <person name="Dong C."/>
            <person name="Song C."/>
            <person name="Wang X."/>
            <person name="Zheng X."/>
            <person name="Niu Y."/>
            <person name="Chen S."/>
            <person name="Feng W."/>
        </authorList>
    </citation>
    <scope>NUCLEOTIDE SEQUENCE [LARGE SCALE GENOMIC DNA]</scope>
    <source>
        <strain evidence="1">DH-2019</strain>
    </source>
</reference>
<keyword evidence="2" id="KW-1185">Reference proteome</keyword>
<protein>
    <recommendedName>
        <fullName evidence="3">DDE Tnp4 domain-containing protein</fullName>
    </recommendedName>
</protein>
<accession>A0ABR0VZP4</accession>
<evidence type="ECO:0000313" key="1">
    <source>
        <dbReference type="EMBL" id="KAK6139422.1"/>
    </source>
</evidence>
<sequence>MGPYRGENVRYHLDDFRWVRTVQLRAPRNLKEKFNYYNSSCRNCIERTFGVWKARWNILADMPYFHIDTQREIVLATMAIHNYIRKKNVSDEAFQIAEDERYEPYSERVDEASTCVSNGDIENNPNNAYWMAVRDSIAMDIAGRE</sequence>
<evidence type="ECO:0000313" key="2">
    <source>
        <dbReference type="Proteomes" id="UP001318860"/>
    </source>
</evidence>
<proteinExistence type="predicted"/>
<dbReference type="EMBL" id="JABTTQ020000420">
    <property type="protein sequence ID" value="KAK6139422.1"/>
    <property type="molecule type" value="Genomic_DNA"/>
</dbReference>
<organism evidence="1 2">
    <name type="scientific">Rehmannia glutinosa</name>
    <name type="common">Chinese foxglove</name>
    <dbReference type="NCBI Taxonomy" id="99300"/>
    <lineage>
        <taxon>Eukaryota</taxon>
        <taxon>Viridiplantae</taxon>
        <taxon>Streptophyta</taxon>
        <taxon>Embryophyta</taxon>
        <taxon>Tracheophyta</taxon>
        <taxon>Spermatophyta</taxon>
        <taxon>Magnoliopsida</taxon>
        <taxon>eudicotyledons</taxon>
        <taxon>Gunneridae</taxon>
        <taxon>Pentapetalae</taxon>
        <taxon>asterids</taxon>
        <taxon>lamiids</taxon>
        <taxon>Lamiales</taxon>
        <taxon>Orobanchaceae</taxon>
        <taxon>Rehmannieae</taxon>
        <taxon>Rehmannia</taxon>
    </lineage>
</organism>
<dbReference type="Proteomes" id="UP001318860">
    <property type="component" value="Unassembled WGS sequence"/>
</dbReference>
<gene>
    <name evidence="1" type="ORF">DH2020_026829</name>
</gene>
<name>A0ABR0VZP4_REHGL</name>
<dbReference type="Pfam" id="PF04827">
    <property type="entry name" value="Plant_tran"/>
    <property type="match status" value="1"/>
</dbReference>
<dbReference type="InterPro" id="IPR006912">
    <property type="entry name" value="Harbinger_derived_prot"/>
</dbReference>